<protein>
    <submittedName>
        <fullName evidence="2">Uncharacterized protein</fullName>
    </submittedName>
</protein>
<feature type="compositionally biased region" description="Acidic residues" evidence="1">
    <location>
        <begin position="342"/>
        <end position="357"/>
    </location>
</feature>
<evidence type="ECO:0000256" key="1">
    <source>
        <dbReference type="SAM" id="MobiDB-lite"/>
    </source>
</evidence>
<reference evidence="3" key="1">
    <citation type="journal article" date="2017" name="BMC Genomics">
        <title>Gapless genome assembly of Colletotrichum higginsianum reveals chromosome structure and association of transposable elements with secondary metabolite gene clusters.</title>
        <authorList>
            <person name="Dallery J.-F."/>
            <person name="Lapalu N."/>
            <person name="Zampounis A."/>
            <person name="Pigne S."/>
            <person name="Luyten I."/>
            <person name="Amselem J."/>
            <person name="Wittenberg A.H.J."/>
            <person name="Zhou S."/>
            <person name="de Queiroz M.V."/>
            <person name="Robin G.P."/>
            <person name="Auger A."/>
            <person name="Hainaut M."/>
            <person name="Henrissat B."/>
            <person name="Kim K.-T."/>
            <person name="Lee Y.-H."/>
            <person name="Lespinet O."/>
            <person name="Schwartz D.C."/>
            <person name="Thon M.R."/>
            <person name="O'Connell R.J."/>
        </authorList>
    </citation>
    <scope>NUCLEOTIDE SEQUENCE [LARGE SCALE GENOMIC DNA]</scope>
    <source>
        <strain evidence="3">IMI 349063</strain>
    </source>
</reference>
<dbReference type="RefSeq" id="XP_018156283.1">
    <property type="nucleotide sequence ID" value="XM_018304260.1"/>
</dbReference>
<feature type="compositionally biased region" description="Basic residues" evidence="1">
    <location>
        <begin position="386"/>
        <end position="401"/>
    </location>
</feature>
<dbReference type="KEGG" id="chig:CH63R_09286"/>
<name>A0A1B7Y708_COLHI</name>
<feature type="compositionally biased region" description="Basic and acidic residues" evidence="1">
    <location>
        <begin position="232"/>
        <end position="241"/>
    </location>
</feature>
<feature type="region of interest" description="Disordered" evidence="1">
    <location>
        <begin position="188"/>
        <end position="401"/>
    </location>
</feature>
<comment type="caution">
    <text evidence="2">The sequence shown here is derived from an EMBL/GenBank/DDBJ whole genome shotgun (WGS) entry which is preliminary data.</text>
</comment>
<evidence type="ECO:0000313" key="3">
    <source>
        <dbReference type="Proteomes" id="UP000092177"/>
    </source>
</evidence>
<dbReference type="VEuPathDB" id="FungiDB:CH63R_09286"/>
<evidence type="ECO:0000313" key="2">
    <source>
        <dbReference type="EMBL" id="OBR07765.1"/>
    </source>
</evidence>
<feature type="compositionally biased region" description="Basic and acidic residues" evidence="1">
    <location>
        <begin position="249"/>
        <end position="263"/>
    </location>
</feature>
<feature type="compositionally biased region" description="Basic residues" evidence="1">
    <location>
        <begin position="328"/>
        <end position="337"/>
    </location>
</feature>
<dbReference type="AlphaFoldDB" id="A0A1B7Y708"/>
<proteinExistence type="predicted"/>
<accession>A0A1B7Y708</accession>
<dbReference type="GeneID" id="28868367"/>
<feature type="compositionally biased region" description="Acidic residues" evidence="1">
    <location>
        <begin position="197"/>
        <end position="206"/>
    </location>
</feature>
<sequence length="401" mass="43973">MSVLLYVRQELKEHLDDVVGFQTLEDTHPCTACVGSLHRHIFLRCCEAEVEEPYPHRAPRRAAQTIWNYAKVMADKHEKGDLDGIQRWRSHRALERACTAWNELLTFLKQLVDFGGLSLDVVQTQEAAMMRETTIIGILHKDAHQVGIIESTKELVARLVALAPPWSQHKEPARKLRTAMRNLKVAKDVPVSGVAQEDADTPEDSGQEAPADQGAPAVSKGGDGNEKPVGPAHEHKHEHECQSVSGPESPKEPAKPEHADRNPAKKAVAAGKTAPKSSNPTKSIKSKGKNAHVNDDDCEDDEEDSKPGTAPSVSGKKTAPKSNSPTKLGHKSNRGKGKNNYDADDDDRREEEEEETGGEARPGPVTRPRKRRAPADEEDTGISAGKPRKRTRALKKVAVKN</sequence>
<dbReference type="EMBL" id="LTAN01000006">
    <property type="protein sequence ID" value="OBR07765.1"/>
    <property type="molecule type" value="Genomic_DNA"/>
</dbReference>
<dbReference type="Proteomes" id="UP000092177">
    <property type="component" value="Chromosome 6"/>
</dbReference>
<gene>
    <name evidence="2" type="ORF">CH63R_09286</name>
</gene>
<dbReference type="OrthoDB" id="4850838at2759"/>
<keyword evidence="3" id="KW-1185">Reference proteome</keyword>
<organism evidence="2 3">
    <name type="scientific">Colletotrichum higginsianum (strain IMI 349063)</name>
    <name type="common">Crucifer anthracnose fungus</name>
    <dbReference type="NCBI Taxonomy" id="759273"/>
    <lineage>
        <taxon>Eukaryota</taxon>
        <taxon>Fungi</taxon>
        <taxon>Dikarya</taxon>
        <taxon>Ascomycota</taxon>
        <taxon>Pezizomycotina</taxon>
        <taxon>Sordariomycetes</taxon>
        <taxon>Hypocreomycetidae</taxon>
        <taxon>Glomerellales</taxon>
        <taxon>Glomerellaceae</taxon>
        <taxon>Colletotrichum</taxon>
        <taxon>Colletotrichum destructivum species complex</taxon>
    </lineage>
</organism>